<evidence type="ECO:0000313" key="1">
    <source>
        <dbReference type="EMBL" id="KAK1124742.1"/>
    </source>
</evidence>
<dbReference type="Proteomes" id="UP001177670">
    <property type="component" value="Unassembled WGS sequence"/>
</dbReference>
<protein>
    <submittedName>
        <fullName evidence="1">Uncharacterized protein</fullName>
    </submittedName>
</protein>
<sequence>MEKDEDKMADERSAVEHHVISALAPTQRGEGPGISISYCQAERGINNEVAINSAGLSIGTRAGIDNDVG</sequence>
<gene>
    <name evidence="1" type="ORF">K0M31_006104</name>
</gene>
<evidence type="ECO:0000313" key="2">
    <source>
        <dbReference type="Proteomes" id="UP001177670"/>
    </source>
</evidence>
<accession>A0AA40FTS3</accession>
<comment type="caution">
    <text evidence="1">The sequence shown here is derived from an EMBL/GenBank/DDBJ whole genome shotgun (WGS) entry which is preliminary data.</text>
</comment>
<keyword evidence="2" id="KW-1185">Reference proteome</keyword>
<dbReference type="AlphaFoldDB" id="A0AA40FTS3"/>
<proteinExistence type="predicted"/>
<reference evidence="1" key="1">
    <citation type="submission" date="2021-10" db="EMBL/GenBank/DDBJ databases">
        <title>Melipona bicolor Genome sequencing and assembly.</title>
        <authorList>
            <person name="Araujo N.S."/>
            <person name="Arias M.C."/>
        </authorList>
    </citation>
    <scope>NUCLEOTIDE SEQUENCE</scope>
    <source>
        <strain evidence="1">USP_2M_L1-L4_2017</strain>
        <tissue evidence="1">Whole body</tissue>
    </source>
</reference>
<name>A0AA40FTS3_9HYME</name>
<dbReference type="EMBL" id="JAHYIQ010000017">
    <property type="protein sequence ID" value="KAK1124742.1"/>
    <property type="molecule type" value="Genomic_DNA"/>
</dbReference>
<organism evidence="1 2">
    <name type="scientific">Melipona bicolor</name>
    <dbReference type="NCBI Taxonomy" id="60889"/>
    <lineage>
        <taxon>Eukaryota</taxon>
        <taxon>Metazoa</taxon>
        <taxon>Ecdysozoa</taxon>
        <taxon>Arthropoda</taxon>
        <taxon>Hexapoda</taxon>
        <taxon>Insecta</taxon>
        <taxon>Pterygota</taxon>
        <taxon>Neoptera</taxon>
        <taxon>Endopterygota</taxon>
        <taxon>Hymenoptera</taxon>
        <taxon>Apocrita</taxon>
        <taxon>Aculeata</taxon>
        <taxon>Apoidea</taxon>
        <taxon>Anthophila</taxon>
        <taxon>Apidae</taxon>
        <taxon>Melipona</taxon>
    </lineage>
</organism>